<feature type="region of interest" description="Disordered" evidence="1">
    <location>
        <begin position="123"/>
        <end position="149"/>
    </location>
</feature>
<organism evidence="2 3">
    <name type="scientific">Claviceps pusilla</name>
    <dbReference type="NCBI Taxonomy" id="123648"/>
    <lineage>
        <taxon>Eukaryota</taxon>
        <taxon>Fungi</taxon>
        <taxon>Dikarya</taxon>
        <taxon>Ascomycota</taxon>
        <taxon>Pezizomycotina</taxon>
        <taxon>Sordariomycetes</taxon>
        <taxon>Hypocreomycetidae</taxon>
        <taxon>Hypocreales</taxon>
        <taxon>Clavicipitaceae</taxon>
        <taxon>Claviceps</taxon>
    </lineage>
</organism>
<evidence type="ECO:0000313" key="3">
    <source>
        <dbReference type="Proteomes" id="UP000748025"/>
    </source>
</evidence>
<accession>A0A9P7N4S2</accession>
<sequence>MKPCSRCGWANSRRRCGATTLRGCVCVVYADGLSRRRGARLAWEAALLEAAEEEASGQDDDAYCASGVSACRDECDGSGCDDEEEYAAALGEADGDAPRAGVGAVSCPPRRCHASASASALASTLASAPPSAPPSPPPSPSRAVRPEPSAPLIRLGPLRLVQSTAVPAWCLPPSPPPSPTWRPHLATQELSSACSRG</sequence>
<feature type="region of interest" description="Disordered" evidence="1">
    <location>
        <begin position="171"/>
        <end position="197"/>
    </location>
</feature>
<gene>
    <name evidence="2" type="ORF">E4U43_005504</name>
</gene>
<name>A0A9P7N4S2_9HYPO</name>
<feature type="compositionally biased region" description="Polar residues" evidence="1">
    <location>
        <begin position="188"/>
        <end position="197"/>
    </location>
</feature>
<proteinExistence type="predicted"/>
<reference evidence="2" key="1">
    <citation type="journal article" date="2020" name="bioRxiv">
        <title>Whole genome comparisons of ergot fungi reveals the divergence and evolution of species within the genus Claviceps are the result of varying mechanisms driving genome evolution and host range expansion.</title>
        <authorList>
            <person name="Wyka S.A."/>
            <person name="Mondo S.J."/>
            <person name="Liu M."/>
            <person name="Dettman J."/>
            <person name="Nalam V."/>
            <person name="Broders K.D."/>
        </authorList>
    </citation>
    <scope>NUCLEOTIDE SEQUENCE</scope>
    <source>
        <strain evidence="2">CCC 602</strain>
    </source>
</reference>
<feature type="compositionally biased region" description="Pro residues" evidence="1">
    <location>
        <begin position="130"/>
        <end position="140"/>
    </location>
</feature>
<keyword evidence="3" id="KW-1185">Reference proteome</keyword>
<feature type="compositionally biased region" description="Pro residues" evidence="1">
    <location>
        <begin position="171"/>
        <end position="180"/>
    </location>
</feature>
<dbReference type="Proteomes" id="UP000748025">
    <property type="component" value="Unassembled WGS sequence"/>
</dbReference>
<protein>
    <submittedName>
        <fullName evidence="2">Uncharacterized protein</fullName>
    </submittedName>
</protein>
<dbReference type="EMBL" id="SRPW01003635">
    <property type="protein sequence ID" value="KAG5986450.1"/>
    <property type="molecule type" value="Genomic_DNA"/>
</dbReference>
<evidence type="ECO:0000313" key="2">
    <source>
        <dbReference type="EMBL" id="KAG5986450.1"/>
    </source>
</evidence>
<comment type="caution">
    <text evidence="2">The sequence shown here is derived from an EMBL/GenBank/DDBJ whole genome shotgun (WGS) entry which is preliminary data.</text>
</comment>
<dbReference type="AlphaFoldDB" id="A0A9P7N4S2"/>
<evidence type="ECO:0000256" key="1">
    <source>
        <dbReference type="SAM" id="MobiDB-lite"/>
    </source>
</evidence>